<name>A0ABT1UA31_9GAMM</name>
<proteinExistence type="predicted"/>
<protein>
    <submittedName>
        <fullName evidence="1">Uncharacterized protein</fullName>
    </submittedName>
</protein>
<organism evidence="1 2">
    <name type="scientific">Methylomonas rivi</name>
    <dbReference type="NCBI Taxonomy" id="2952226"/>
    <lineage>
        <taxon>Bacteria</taxon>
        <taxon>Pseudomonadati</taxon>
        <taxon>Pseudomonadota</taxon>
        <taxon>Gammaproteobacteria</taxon>
        <taxon>Methylococcales</taxon>
        <taxon>Methylococcaceae</taxon>
        <taxon>Methylomonas</taxon>
    </lineage>
</organism>
<sequence length="111" mass="11616">MTTENPEVVEGIVVENTMNIRKTAAHAVKKGTHAAKKAATKVAISPIKLANRAVYGVCYGLAYGAVYSALVVSKVFPDNGVVSKGLHEGSESAIKDFEAKQAIVDSTVVNA</sequence>
<accession>A0ABT1UA31</accession>
<evidence type="ECO:0000313" key="1">
    <source>
        <dbReference type="EMBL" id="MCQ8130717.1"/>
    </source>
</evidence>
<gene>
    <name evidence="1" type="ORF">NP596_19845</name>
</gene>
<keyword evidence="2" id="KW-1185">Reference proteome</keyword>
<comment type="caution">
    <text evidence="1">The sequence shown here is derived from an EMBL/GenBank/DDBJ whole genome shotgun (WGS) entry which is preliminary data.</text>
</comment>
<dbReference type="EMBL" id="JANIBK010000212">
    <property type="protein sequence ID" value="MCQ8130717.1"/>
    <property type="molecule type" value="Genomic_DNA"/>
</dbReference>
<dbReference type="Proteomes" id="UP001524586">
    <property type="component" value="Unassembled WGS sequence"/>
</dbReference>
<dbReference type="RefSeq" id="WP_256617129.1">
    <property type="nucleotide sequence ID" value="NZ_JANIBK010000212.1"/>
</dbReference>
<reference evidence="1 2" key="1">
    <citation type="submission" date="2022-07" db="EMBL/GenBank/DDBJ databases">
        <title>Methylomonas rivi sp. nov., Methylomonas rosea sp. nov., Methylomonas aureus sp. nov. and Methylomonas subterranea sp. nov., four novel methanotrophs isolated from a freshwater creek and the deep terrestrial subsurface.</title>
        <authorList>
            <person name="Abin C."/>
            <person name="Sankaranarayanan K."/>
            <person name="Garner C."/>
            <person name="Sindelar R."/>
            <person name="Kotary K."/>
            <person name="Garner R."/>
            <person name="Barclay S."/>
            <person name="Lawson P."/>
            <person name="Krumholz L."/>
        </authorList>
    </citation>
    <scope>NUCLEOTIDE SEQUENCE [LARGE SCALE GENOMIC DNA]</scope>
    <source>
        <strain evidence="1 2">WSC-6</strain>
    </source>
</reference>
<evidence type="ECO:0000313" key="2">
    <source>
        <dbReference type="Proteomes" id="UP001524586"/>
    </source>
</evidence>